<dbReference type="Pfam" id="PF08282">
    <property type="entry name" value="Hydrolase_3"/>
    <property type="match status" value="1"/>
</dbReference>
<dbReference type="PANTHER" id="PTHR10000:SF8">
    <property type="entry name" value="HAD SUPERFAMILY HYDROLASE-LIKE, TYPE 3"/>
    <property type="match status" value="1"/>
</dbReference>
<keyword evidence="3" id="KW-1185">Reference proteome</keyword>
<organism evidence="2 3">
    <name type="scientific">Metamycoplasma faucium</name>
    <dbReference type="NCBI Taxonomy" id="56142"/>
    <lineage>
        <taxon>Bacteria</taxon>
        <taxon>Bacillati</taxon>
        <taxon>Mycoplasmatota</taxon>
        <taxon>Mycoplasmoidales</taxon>
        <taxon>Metamycoplasmataceae</taxon>
        <taxon>Metamycoplasma</taxon>
    </lineage>
</organism>
<dbReference type="PANTHER" id="PTHR10000">
    <property type="entry name" value="PHOSPHOSERINE PHOSPHATASE"/>
    <property type="match status" value="1"/>
</dbReference>
<dbReference type="RefSeq" id="WP_405311636.1">
    <property type="nucleotide sequence ID" value="NZ_CP088155.1"/>
</dbReference>
<dbReference type="InterPro" id="IPR006379">
    <property type="entry name" value="HAD-SF_hydro_IIB"/>
</dbReference>
<comment type="cofactor">
    <cofactor evidence="1">
        <name>Mg(2+)</name>
        <dbReference type="ChEBI" id="CHEBI:18420"/>
    </cofactor>
</comment>
<dbReference type="InterPro" id="IPR023214">
    <property type="entry name" value="HAD_sf"/>
</dbReference>
<dbReference type="GO" id="GO:0016787">
    <property type="term" value="F:hydrolase activity"/>
    <property type="evidence" value="ECO:0007669"/>
    <property type="project" value="UniProtKB-KW"/>
</dbReference>
<keyword evidence="2" id="KW-0378">Hydrolase</keyword>
<dbReference type="NCBIfam" id="TIGR01484">
    <property type="entry name" value="HAD-SF-IIB"/>
    <property type="match status" value="1"/>
</dbReference>
<evidence type="ECO:0000256" key="1">
    <source>
        <dbReference type="ARBA" id="ARBA00001946"/>
    </source>
</evidence>
<sequence>MDFKPQIYFIDLDGTTLDLPKSKSKISRKNVEAIKKINKTKPVVFSTGRSNSAFVMDLLKETNSPYAICQNGGVIVDANNNILVKYEIQKDDAVQIIKLLENEKMLYIFNSGNVIYGSKAKLKFISIWARKYEKRSYDEKNQITNCTKILTFGKTKKGIKELKNILLKEFINIAVQIVSKGYALEITNFNATKGKGDSYICKLLNIPTSKAVHIGDSGNDSETINYLGAFICMGNGLKEIRNNASLVGPKFKKAGLAKLFEILEK</sequence>
<gene>
    <name evidence="2" type="ORF">LQ356_00050</name>
</gene>
<dbReference type="EMBL" id="CP088155">
    <property type="protein sequence ID" value="WYM97276.1"/>
    <property type="molecule type" value="Genomic_DNA"/>
</dbReference>
<dbReference type="Gene3D" id="3.30.1240.10">
    <property type="match status" value="1"/>
</dbReference>
<dbReference type="Gene3D" id="3.40.50.1000">
    <property type="entry name" value="HAD superfamily/HAD-like"/>
    <property type="match status" value="1"/>
</dbReference>
<protein>
    <submittedName>
        <fullName evidence="2">HAD family hydrolase</fullName>
    </submittedName>
</protein>
<dbReference type="InterPro" id="IPR036412">
    <property type="entry name" value="HAD-like_sf"/>
</dbReference>
<accession>A0ABZ2TRV7</accession>
<name>A0ABZ2TRV7_9BACT</name>
<dbReference type="Proteomes" id="UP001622612">
    <property type="component" value="Chromosome"/>
</dbReference>
<evidence type="ECO:0000313" key="3">
    <source>
        <dbReference type="Proteomes" id="UP001622612"/>
    </source>
</evidence>
<dbReference type="SUPFAM" id="SSF56784">
    <property type="entry name" value="HAD-like"/>
    <property type="match status" value="1"/>
</dbReference>
<evidence type="ECO:0000313" key="2">
    <source>
        <dbReference type="EMBL" id="WYM97276.1"/>
    </source>
</evidence>
<proteinExistence type="predicted"/>
<reference evidence="2" key="1">
    <citation type="submission" date="2021-11" db="EMBL/GenBank/DDBJ databases">
        <title>The first genome sequence of unculturable Mycoplasma faucium obtained by de novo assembly of metagenomic reads.</title>
        <authorList>
            <person name="Sabat A.J."/>
            <person name="Bathoorn E."/>
            <person name="Akkerboom V."/>
            <person name="Friedrich A.W."/>
        </authorList>
    </citation>
    <scope>NUCLEOTIDE SEQUENCE [LARGE SCALE GENOMIC DNA]</scope>
    <source>
        <strain evidence="2">UMCG-MFM1</strain>
    </source>
</reference>